<dbReference type="InterPro" id="IPR036388">
    <property type="entry name" value="WH-like_DNA-bd_sf"/>
</dbReference>
<dbReference type="GO" id="GO:0003677">
    <property type="term" value="F:DNA binding"/>
    <property type="evidence" value="ECO:0007669"/>
    <property type="project" value="UniProtKB-KW"/>
</dbReference>
<keyword evidence="1 3" id="KW-0597">Phosphoprotein</keyword>
<evidence type="ECO:0000259" key="5">
    <source>
        <dbReference type="PROSITE" id="PS50110"/>
    </source>
</evidence>
<dbReference type="InterPro" id="IPR011006">
    <property type="entry name" value="CheY-like_superfamily"/>
</dbReference>
<dbReference type="InterPro" id="IPR001789">
    <property type="entry name" value="Sig_transdc_resp-reg_receiver"/>
</dbReference>
<dbReference type="CDD" id="cd17535">
    <property type="entry name" value="REC_NarL-like"/>
    <property type="match status" value="1"/>
</dbReference>
<gene>
    <name evidence="6" type="ORF">SAMN05660236_1813</name>
</gene>
<evidence type="ECO:0000313" key="6">
    <source>
        <dbReference type="EMBL" id="SKC58572.1"/>
    </source>
</evidence>
<sequence length="216" mass="24897">MQHSVVVVDDHILIAEALTGIIEKFRRYKVLYEAENGKMLIDKFQQAVNIPDIVLVDINMPVMDGFETATWLTQNHPGIRILALSMQDEEETLIKMIRCGAKGYLLKNVHPTELEKALDALVDKGYYYPDWIAHKVLMSLSNEKETTTATKIQLNDREMDFLRYAATELTYKEIAEKMFCSPRTVESYRDNLFEKFGLKTRVGLVMYALRNGLIKL</sequence>
<dbReference type="AlphaFoldDB" id="A0A1T5K473"/>
<organism evidence="6 7">
    <name type="scientific">Ohtaekwangia koreensis</name>
    <dbReference type="NCBI Taxonomy" id="688867"/>
    <lineage>
        <taxon>Bacteria</taxon>
        <taxon>Pseudomonadati</taxon>
        <taxon>Bacteroidota</taxon>
        <taxon>Cytophagia</taxon>
        <taxon>Cytophagales</taxon>
        <taxon>Fulvivirgaceae</taxon>
        <taxon>Ohtaekwangia</taxon>
    </lineage>
</organism>
<dbReference type="CDD" id="cd06170">
    <property type="entry name" value="LuxR_C_like"/>
    <property type="match status" value="1"/>
</dbReference>
<dbReference type="SUPFAM" id="SSF46894">
    <property type="entry name" value="C-terminal effector domain of the bipartite response regulators"/>
    <property type="match status" value="1"/>
</dbReference>
<dbReference type="OrthoDB" id="9797341at2"/>
<evidence type="ECO:0000259" key="4">
    <source>
        <dbReference type="PROSITE" id="PS50043"/>
    </source>
</evidence>
<accession>A0A1T5K473</accession>
<evidence type="ECO:0000313" key="7">
    <source>
        <dbReference type="Proteomes" id="UP000190961"/>
    </source>
</evidence>
<dbReference type="GO" id="GO:0000160">
    <property type="term" value="P:phosphorelay signal transduction system"/>
    <property type="evidence" value="ECO:0007669"/>
    <property type="project" value="InterPro"/>
</dbReference>
<proteinExistence type="predicted"/>
<feature type="domain" description="Response regulatory" evidence="5">
    <location>
        <begin position="4"/>
        <end position="122"/>
    </location>
</feature>
<evidence type="ECO:0000256" key="1">
    <source>
        <dbReference type="ARBA" id="ARBA00022553"/>
    </source>
</evidence>
<dbReference type="SMART" id="SM00421">
    <property type="entry name" value="HTH_LUXR"/>
    <property type="match status" value="1"/>
</dbReference>
<dbReference type="PANTHER" id="PTHR43214">
    <property type="entry name" value="TWO-COMPONENT RESPONSE REGULATOR"/>
    <property type="match status" value="1"/>
</dbReference>
<feature type="modified residue" description="4-aspartylphosphate" evidence="3">
    <location>
        <position position="57"/>
    </location>
</feature>
<dbReference type="PANTHER" id="PTHR43214:SF43">
    <property type="entry name" value="TWO-COMPONENT RESPONSE REGULATOR"/>
    <property type="match status" value="1"/>
</dbReference>
<evidence type="ECO:0000256" key="2">
    <source>
        <dbReference type="ARBA" id="ARBA00023125"/>
    </source>
</evidence>
<dbReference type="RefSeq" id="WP_079686327.1">
    <property type="nucleotide sequence ID" value="NZ_FUZU01000001.1"/>
</dbReference>
<dbReference type="InterPro" id="IPR058245">
    <property type="entry name" value="NreC/VraR/RcsB-like_REC"/>
</dbReference>
<dbReference type="EMBL" id="FUZU01000001">
    <property type="protein sequence ID" value="SKC58572.1"/>
    <property type="molecule type" value="Genomic_DNA"/>
</dbReference>
<dbReference type="InterPro" id="IPR039420">
    <property type="entry name" value="WalR-like"/>
</dbReference>
<evidence type="ECO:0000256" key="3">
    <source>
        <dbReference type="PROSITE-ProRule" id="PRU00169"/>
    </source>
</evidence>
<dbReference type="PRINTS" id="PR00038">
    <property type="entry name" value="HTHLUXR"/>
</dbReference>
<feature type="domain" description="HTH luxR-type" evidence="4">
    <location>
        <begin position="147"/>
        <end position="212"/>
    </location>
</feature>
<dbReference type="STRING" id="688867.SAMN05660236_1813"/>
<keyword evidence="2 6" id="KW-0238">DNA-binding</keyword>
<dbReference type="Gene3D" id="1.10.10.10">
    <property type="entry name" value="Winged helix-like DNA-binding domain superfamily/Winged helix DNA-binding domain"/>
    <property type="match status" value="1"/>
</dbReference>
<dbReference type="InterPro" id="IPR016032">
    <property type="entry name" value="Sig_transdc_resp-reg_C-effctor"/>
</dbReference>
<dbReference type="GO" id="GO:0006355">
    <property type="term" value="P:regulation of DNA-templated transcription"/>
    <property type="evidence" value="ECO:0007669"/>
    <property type="project" value="InterPro"/>
</dbReference>
<dbReference type="Pfam" id="PF00196">
    <property type="entry name" value="GerE"/>
    <property type="match status" value="1"/>
</dbReference>
<dbReference type="InterPro" id="IPR000792">
    <property type="entry name" value="Tscrpt_reg_LuxR_C"/>
</dbReference>
<dbReference type="Pfam" id="PF00072">
    <property type="entry name" value="Response_reg"/>
    <property type="match status" value="1"/>
</dbReference>
<dbReference type="Gene3D" id="3.40.50.2300">
    <property type="match status" value="1"/>
</dbReference>
<keyword evidence="7" id="KW-1185">Reference proteome</keyword>
<name>A0A1T5K473_9BACT</name>
<dbReference type="Proteomes" id="UP000190961">
    <property type="component" value="Unassembled WGS sequence"/>
</dbReference>
<reference evidence="6 7" key="1">
    <citation type="submission" date="2017-02" db="EMBL/GenBank/DDBJ databases">
        <authorList>
            <person name="Peterson S.W."/>
        </authorList>
    </citation>
    <scope>NUCLEOTIDE SEQUENCE [LARGE SCALE GENOMIC DNA]</scope>
    <source>
        <strain evidence="6 7">DSM 25262</strain>
    </source>
</reference>
<dbReference type="SMART" id="SM00448">
    <property type="entry name" value="REC"/>
    <property type="match status" value="1"/>
</dbReference>
<dbReference type="PROSITE" id="PS50043">
    <property type="entry name" value="HTH_LUXR_2"/>
    <property type="match status" value="1"/>
</dbReference>
<dbReference type="PROSITE" id="PS50110">
    <property type="entry name" value="RESPONSE_REGULATORY"/>
    <property type="match status" value="1"/>
</dbReference>
<dbReference type="SUPFAM" id="SSF52172">
    <property type="entry name" value="CheY-like"/>
    <property type="match status" value="1"/>
</dbReference>
<protein>
    <submittedName>
        <fullName evidence="6">DNA-binding response regulator, NarL/FixJ family, contains REC and HTH domains</fullName>
    </submittedName>
</protein>